<dbReference type="Gene3D" id="2.120.10.30">
    <property type="entry name" value="TolB, C-terminal domain"/>
    <property type="match status" value="1"/>
</dbReference>
<keyword evidence="1" id="KW-0863">Zinc-finger</keyword>
<dbReference type="PANTHER" id="PTHR25462:SF296">
    <property type="entry name" value="MEIOTIC P26, ISOFORM F"/>
    <property type="match status" value="1"/>
</dbReference>
<dbReference type="PROSITE" id="PS50119">
    <property type="entry name" value="ZF_BBOX"/>
    <property type="match status" value="1"/>
</dbReference>
<dbReference type="SUPFAM" id="SSF57845">
    <property type="entry name" value="B-box zinc-binding domain"/>
    <property type="match status" value="1"/>
</dbReference>
<keyword evidence="1" id="KW-0862">Zinc</keyword>
<dbReference type="Proteomes" id="UP000005408">
    <property type="component" value="Unassembled WGS sequence"/>
</dbReference>
<dbReference type="SUPFAM" id="SSF63829">
    <property type="entry name" value="Calcium-dependent phosphotriesterase"/>
    <property type="match status" value="1"/>
</dbReference>
<dbReference type="Gene3D" id="3.30.160.60">
    <property type="entry name" value="Classic Zinc Finger"/>
    <property type="match status" value="1"/>
</dbReference>
<dbReference type="PANTHER" id="PTHR25462">
    <property type="entry name" value="BONUS, ISOFORM C-RELATED"/>
    <property type="match status" value="1"/>
</dbReference>
<dbReference type="InterPro" id="IPR047153">
    <property type="entry name" value="TRIM45/56/19-like"/>
</dbReference>
<dbReference type="InterPro" id="IPR011042">
    <property type="entry name" value="6-blade_b-propeller_TolB-like"/>
</dbReference>
<protein>
    <recommendedName>
        <fullName evidence="2">B box-type domain-containing protein</fullName>
    </recommendedName>
</protein>
<organism evidence="3 4">
    <name type="scientific">Magallana gigas</name>
    <name type="common">Pacific oyster</name>
    <name type="synonym">Crassostrea gigas</name>
    <dbReference type="NCBI Taxonomy" id="29159"/>
    <lineage>
        <taxon>Eukaryota</taxon>
        <taxon>Metazoa</taxon>
        <taxon>Spiralia</taxon>
        <taxon>Lophotrochozoa</taxon>
        <taxon>Mollusca</taxon>
        <taxon>Bivalvia</taxon>
        <taxon>Autobranchia</taxon>
        <taxon>Pteriomorphia</taxon>
        <taxon>Ostreida</taxon>
        <taxon>Ostreoidea</taxon>
        <taxon>Ostreidae</taxon>
        <taxon>Magallana</taxon>
    </lineage>
</organism>
<evidence type="ECO:0000313" key="4">
    <source>
        <dbReference type="Proteomes" id="UP000005408"/>
    </source>
</evidence>
<accession>A0A8W8KZ86</accession>
<keyword evidence="1" id="KW-0479">Metal-binding</keyword>
<name>A0A8W8KZ86_MAGGI</name>
<proteinExistence type="predicted"/>
<dbReference type="GO" id="GO:0008270">
    <property type="term" value="F:zinc ion binding"/>
    <property type="evidence" value="ECO:0007669"/>
    <property type="project" value="UniProtKB-KW"/>
</dbReference>
<evidence type="ECO:0000259" key="2">
    <source>
        <dbReference type="PROSITE" id="PS50119"/>
    </source>
</evidence>
<sequence length="497" mass="56875">MAASAPKYSLGSPQEHIPTCEKHNLIIDIECEDCGEFICSKCAKTEHKDHDWNTITSAASLRRRQLKEYLCTIRETNVKEMDKKIQNAAKQTEANQIQCDFEVSKLQKHYDRVISKLNELKMSHEKTMRDNLRSNNFETSKEKVDLEMKKKQVLKLVKFLEERHSTMSDFSLMDNLRNLASLTLIRDCNIQRGGLLLRYREGIIDEGSLEFLMGQTFDLDSIAVEVIEKKSFQYGYKPIYVLEAITEDTYIVGELASEYMYIERVNLRNKEREKLNLNVNGVCVAENGDVYFTNERSKSIERLGTTGSVSTAFSTGPLIPEGICYSNEGGLLVTLRDSERDRYQLGPRSRRLVRHVTPNGDVIREYEYNADGRTRLFIVPYKVRQNFNTDICVVNWTSGDTSELVILTFSGALRSVYRGQDPTKICLLSDVVCDSHCNLLVSDVTYSSIHLLGPDGEFMKFLLTEKEVQHPMSVVLYKSTLWVGDIDGRLAVFNYKS</sequence>
<keyword evidence="4" id="KW-1185">Reference proteome</keyword>
<dbReference type="EnsemblMetazoa" id="G25900.5">
    <property type="protein sequence ID" value="G25900.5:cds"/>
    <property type="gene ID" value="G25900"/>
</dbReference>
<dbReference type="EnsemblMetazoa" id="G25900.2">
    <property type="protein sequence ID" value="G25900.2:cds"/>
    <property type="gene ID" value="G25900"/>
</dbReference>
<dbReference type="InterPro" id="IPR000315">
    <property type="entry name" value="Znf_B-box"/>
</dbReference>
<reference evidence="3" key="1">
    <citation type="submission" date="2022-08" db="UniProtKB">
        <authorList>
            <consortium name="EnsemblMetazoa"/>
        </authorList>
    </citation>
    <scope>IDENTIFICATION</scope>
    <source>
        <strain evidence="3">05x7-T-G4-1.051#20</strain>
    </source>
</reference>
<feature type="domain" description="B box-type" evidence="2">
    <location>
        <begin position="15"/>
        <end position="55"/>
    </location>
</feature>
<dbReference type="AlphaFoldDB" id="A0A8W8KZ86"/>
<evidence type="ECO:0000256" key="1">
    <source>
        <dbReference type="PROSITE-ProRule" id="PRU00024"/>
    </source>
</evidence>
<evidence type="ECO:0000313" key="3">
    <source>
        <dbReference type="EnsemblMetazoa" id="G25900.2:cds"/>
    </source>
</evidence>